<accession>B1C792</accession>
<reference evidence="2" key="2">
    <citation type="submission" date="2013-08" db="EMBL/GenBank/DDBJ databases">
        <title>Draft genome sequence of Anaerofustis stercorihominis (DSM 17244).</title>
        <authorList>
            <person name="Sudarsanam P."/>
            <person name="Ley R."/>
            <person name="Guruge J."/>
            <person name="Turnbaugh P.J."/>
            <person name="Mahowald M."/>
            <person name="Liep D."/>
            <person name="Gordon J."/>
        </authorList>
    </citation>
    <scope>NUCLEOTIDE SEQUENCE</scope>
    <source>
        <strain evidence="2">DSM 17244</strain>
    </source>
</reference>
<dbReference type="InterPro" id="IPR016152">
    <property type="entry name" value="PTrfase/Anion_transptr"/>
</dbReference>
<protein>
    <submittedName>
        <fullName evidence="2">Phosphoenolpyruvate-dependent sugar phosphotransferase system, EIIA 2</fullName>
    </submittedName>
</protein>
<dbReference type="EMBL" id="ABIL02000005">
    <property type="protein sequence ID" value="EDS72879.1"/>
    <property type="molecule type" value="Genomic_DNA"/>
</dbReference>
<dbReference type="Pfam" id="PF00359">
    <property type="entry name" value="PTS_EIIA_2"/>
    <property type="match status" value="1"/>
</dbReference>
<reference evidence="2" key="1">
    <citation type="submission" date="2008-01" db="EMBL/GenBank/DDBJ databases">
        <authorList>
            <person name="Fulton L."/>
            <person name="Clifton S."/>
            <person name="Fulton B."/>
            <person name="Xu J."/>
            <person name="Minx P."/>
            <person name="Pepin K.H."/>
            <person name="Johnson M."/>
            <person name="Thiruvilangam P."/>
            <person name="Bhonagiri V."/>
            <person name="Nash W.E."/>
            <person name="Mardis E.R."/>
            <person name="Wilson R.K."/>
        </authorList>
    </citation>
    <scope>NUCLEOTIDE SEQUENCE [LARGE SCALE GENOMIC DNA]</scope>
    <source>
        <strain evidence="2">DSM 17244</strain>
    </source>
</reference>
<organism evidence="2 3">
    <name type="scientific">Anaerofustis stercorihominis DSM 17244</name>
    <dbReference type="NCBI Taxonomy" id="445971"/>
    <lineage>
        <taxon>Bacteria</taxon>
        <taxon>Bacillati</taxon>
        <taxon>Bacillota</taxon>
        <taxon>Clostridia</taxon>
        <taxon>Eubacteriales</taxon>
        <taxon>Eubacteriaceae</taxon>
        <taxon>Anaerofustis</taxon>
    </lineage>
</organism>
<dbReference type="HOGENOM" id="CLU_072531_6_0_9"/>
<dbReference type="eggNOG" id="COG1762">
    <property type="taxonomic scope" value="Bacteria"/>
</dbReference>
<dbReference type="GeneID" id="97999520"/>
<dbReference type="OrthoDB" id="370976at2"/>
<dbReference type="STRING" id="445971.ANASTE_00594"/>
<evidence type="ECO:0000259" key="1">
    <source>
        <dbReference type="PROSITE" id="PS51094"/>
    </source>
</evidence>
<evidence type="ECO:0000313" key="3">
    <source>
        <dbReference type="Proteomes" id="UP000005178"/>
    </source>
</evidence>
<keyword evidence="3" id="KW-1185">Reference proteome</keyword>
<evidence type="ECO:0000313" key="2">
    <source>
        <dbReference type="EMBL" id="EDS72879.1"/>
    </source>
</evidence>
<comment type="caution">
    <text evidence="2">The sequence shown here is derived from an EMBL/GenBank/DDBJ whole genome shotgun (WGS) entry which is preliminary data.</text>
</comment>
<dbReference type="Gene3D" id="3.40.930.10">
    <property type="entry name" value="Mannitol-specific EII, Chain A"/>
    <property type="match status" value="1"/>
</dbReference>
<proteinExistence type="predicted"/>
<dbReference type="AlphaFoldDB" id="B1C792"/>
<dbReference type="SUPFAM" id="SSF55804">
    <property type="entry name" value="Phoshotransferase/anion transport protein"/>
    <property type="match status" value="1"/>
</dbReference>
<dbReference type="InterPro" id="IPR002178">
    <property type="entry name" value="PTS_EIIA_type-2_dom"/>
</dbReference>
<dbReference type="GO" id="GO:0016740">
    <property type="term" value="F:transferase activity"/>
    <property type="evidence" value="ECO:0007669"/>
    <property type="project" value="UniProtKB-KW"/>
</dbReference>
<dbReference type="InterPro" id="IPR051541">
    <property type="entry name" value="PTS_SugarTrans_NitroReg"/>
</dbReference>
<dbReference type="Proteomes" id="UP000005178">
    <property type="component" value="Unassembled WGS sequence"/>
</dbReference>
<dbReference type="PROSITE" id="PS51094">
    <property type="entry name" value="PTS_EIIA_TYPE_2"/>
    <property type="match status" value="1"/>
</dbReference>
<feature type="domain" description="PTS EIIA type-2" evidence="1">
    <location>
        <begin position="13"/>
        <end position="160"/>
    </location>
</feature>
<name>B1C792_9FIRM</name>
<dbReference type="PANTHER" id="PTHR47738">
    <property type="entry name" value="PTS SYSTEM FRUCTOSE-LIKE EIIA COMPONENT-RELATED"/>
    <property type="match status" value="1"/>
</dbReference>
<dbReference type="CDD" id="cd00211">
    <property type="entry name" value="PTS_IIA_fru"/>
    <property type="match status" value="1"/>
</dbReference>
<sequence>MSKEKTKLMNIEDLLYEDLVLFDVEAENSDELLTNLSDVLTKKKFVKNSFKNAIINREKVFPTGLPSPGVKVAIPHTDAEHVLNSCITIAKLKKPIKFIEMGTSSNILDIELVFMLAVNAPKDQLTVLQNIMNTLSNKKLLLELKKADTSKKVIDIIKNNN</sequence>
<gene>
    <name evidence="2" type="ORF">ANASTE_00594</name>
</gene>
<dbReference type="PANTHER" id="PTHR47738:SF3">
    <property type="entry name" value="PHOSPHOTRANSFERASE SYSTEM MANNITOL_FRUCTOSE-SPECIFIC IIA DOMAIN CONTAINING PROTEIN"/>
    <property type="match status" value="1"/>
</dbReference>
<dbReference type="RefSeq" id="WP_007049043.1">
    <property type="nucleotide sequence ID" value="NZ_DS560015.1"/>
</dbReference>